<sequence length="103" mass="11392">MVRLRFMLLLFAFRFGHARSLARSFVLDLCSHSLALSISLSLSLSLSRPLSSSSVGTTPFPRHHPRGDRFGSLPLGSSSRNESFVFLFRALGYNAATTFQGQQ</sequence>
<evidence type="ECO:0000256" key="2">
    <source>
        <dbReference type="SAM" id="SignalP"/>
    </source>
</evidence>
<organism evidence="3">
    <name type="scientific">Anopheles triannulatus</name>
    <dbReference type="NCBI Taxonomy" id="58253"/>
    <lineage>
        <taxon>Eukaryota</taxon>
        <taxon>Metazoa</taxon>
        <taxon>Ecdysozoa</taxon>
        <taxon>Arthropoda</taxon>
        <taxon>Hexapoda</taxon>
        <taxon>Insecta</taxon>
        <taxon>Pterygota</taxon>
        <taxon>Neoptera</taxon>
        <taxon>Endopterygota</taxon>
        <taxon>Diptera</taxon>
        <taxon>Nematocera</taxon>
        <taxon>Culicoidea</taxon>
        <taxon>Culicidae</taxon>
        <taxon>Anophelinae</taxon>
        <taxon>Anopheles</taxon>
    </lineage>
</organism>
<evidence type="ECO:0000313" key="3">
    <source>
        <dbReference type="EMBL" id="MBW46735.1"/>
    </source>
</evidence>
<evidence type="ECO:0000256" key="1">
    <source>
        <dbReference type="SAM" id="MobiDB-lite"/>
    </source>
</evidence>
<dbReference type="AlphaFoldDB" id="A0A2M4B140"/>
<proteinExistence type="predicted"/>
<feature type="signal peptide" evidence="2">
    <location>
        <begin position="1"/>
        <end position="18"/>
    </location>
</feature>
<keyword evidence="2" id="KW-0732">Signal</keyword>
<reference evidence="3" key="1">
    <citation type="submission" date="2018-01" db="EMBL/GenBank/DDBJ databases">
        <title>An insight into the sialome of Amazonian anophelines.</title>
        <authorList>
            <person name="Ribeiro J.M."/>
            <person name="Scarpassa V."/>
            <person name="Calvo E."/>
        </authorList>
    </citation>
    <scope>NUCLEOTIDE SEQUENCE</scope>
    <source>
        <tissue evidence="3">Salivary glands</tissue>
    </source>
</reference>
<name>A0A2M4B140_9DIPT</name>
<dbReference type="EMBL" id="GGFK01013414">
    <property type="protein sequence ID" value="MBW46735.1"/>
    <property type="molecule type" value="Transcribed_RNA"/>
</dbReference>
<feature type="region of interest" description="Disordered" evidence="1">
    <location>
        <begin position="48"/>
        <end position="74"/>
    </location>
</feature>
<feature type="chain" id="PRO_5014772802" evidence="2">
    <location>
        <begin position="19"/>
        <end position="103"/>
    </location>
</feature>
<accession>A0A2M4B140</accession>
<protein>
    <submittedName>
        <fullName evidence="3">Putative secreted protein</fullName>
    </submittedName>
</protein>